<sequence length="147" mass="17249">MKKINDSLFRKAFGKNTNVAQETKLDSSCINLQQRSPINLRHSAFNGTQMFFQFTSLLADQNPTSHSWFEILCLYFFNRKWPHYMGSDVISRRFMKLLDPSRDRTTVQDFSRKFLLSPKSPTLSQSHQNGRQDYHVGEITLQLRNNI</sequence>
<organism evidence="1 2">
    <name type="scientific">Araneus ventricosus</name>
    <name type="common">Orbweaver spider</name>
    <name type="synonym">Epeira ventricosa</name>
    <dbReference type="NCBI Taxonomy" id="182803"/>
    <lineage>
        <taxon>Eukaryota</taxon>
        <taxon>Metazoa</taxon>
        <taxon>Ecdysozoa</taxon>
        <taxon>Arthropoda</taxon>
        <taxon>Chelicerata</taxon>
        <taxon>Arachnida</taxon>
        <taxon>Araneae</taxon>
        <taxon>Araneomorphae</taxon>
        <taxon>Entelegynae</taxon>
        <taxon>Araneoidea</taxon>
        <taxon>Araneidae</taxon>
        <taxon>Araneus</taxon>
    </lineage>
</organism>
<dbReference type="EMBL" id="BGPR01004004">
    <property type="protein sequence ID" value="GBM94844.1"/>
    <property type="molecule type" value="Genomic_DNA"/>
</dbReference>
<name>A0A4Y2JXV4_ARAVE</name>
<gene>
    <name evidence="1" type="ORF">AVEN_201448_1</name>
</gene>
<reference evidence="1 2" key="1">
    <citation type="journal article" date="2019" name="Sci. Rep.">
        <title>Orb-weaving spider Araneus ventricosus genome elucidates the spidroin gene catalogue.</title>
        <authorList>
            <person name="Kono N."/>
            <person name="Nakamura H."/>
            <person name="Ohtoshi R."/>
            <person name="Moran D.A.P."/>
            <person name="Shinohara A."/>
            <person name="Yoshida Y."/>
            <person name="Fujiwara M."/>
            <person name="Mori M."/>
            <person name="Tomita M."/>
            <person name="Arakawa K."/>
        </authorList>
    </citation>
    <scope>NUCLEOTIDE SEQUENCE [LARGE SCALE GENOMIC DNA]</scope>
</reference>
<accession>A0A4Y2JXV4</accession>
<keyword evidence="2" id="KW-1185">Reference proteome</keyword>
<evidence type="ECO:0000313" key="2">
    <source>
        <dbReference type="Proteomes" id="UP000499080"/>
    </source>
</evidence>
<dbReference type="Proteomes" id="UP000499080">
    <property type="component" value="Unassembled WGS sequence"/>
</dbReference>
<evidence type="ECO:0000313" key="1">
    <source>
        <dbReference type="EMBL" id="GBM94844.1"/>
    </source>
</evidence>
<protein>
    <submittedName>
        <fullName evidence="1">Uncharacterized protein</fullName>
    </submittedName>
</protein>
<proteinExistence type="predicted"/>
<comment type="caution">
    <text evidence="1">The sequence shown here is derived from an EMBL/GenBank/DDBJ whole genome shotgun (WGS) entry which is preliminary data.</text>
</comment>
<dbReference type="AlphaFoldDB" id="A0A4Y2JXV4"/>